<reference evidence="2" key="1">
    <citation type="journal article" date="2019" name="Int. J. Syst. Evol. Microbiol.">
        <title>The Global Catalogue of Microorganisms (GCM) 10K type strain sequencing project: providing services to taxonomists for standard genome sequencing and annotation.</title>
        <authorList>
            <consortium name="The Broad Institute Genomics Platform"/>
            <consortium name="The Broad Institute Genome Sequencing Center for Infectious Disease"/>
            <person name="Wu L."/>
            <person name="Ma J."/>
        </authorList>
    </citation>
    <scope>NUCLEOTIDE SEQUENCE [LARGE SCALE GENOMIC DNA]</scope>
    <source>
        <strain evidence="2">JCM 7356</strain>
    </source>
</reference>
<proteinExistence type="predicted"/>
<keyword evidence="2" id="KW-1185">Reference proteome</keyword>
<evidence type="ECO:0000313" key="2">
    <source>
        <dbReference type="Proteomes" id="UP001500305"/>
    </source>
</evidence>
<evidence type="ECO:0000313" key="1">
    <source>
        <dbReference type="EMBL" id="GAA2261346.1"/>
    </source>
</evidence>
<organism evidence="1 2">
    <name type="scientific">Kitasatospora cystarginea</name>
    <dbReference type="NCBI Taxonomy" id="58350"/>
    <lineage>
        <taxon>Bacteria</taxon>
        <taxon>Bacillati</taxon>
        <taxon>Actinomycetota</taxon>
        <taxon>Actinomycetes</taxon>
        <taxon>Kitasatosporales</taxon>
        <taxon>Streptomycetaceae</taxon>
        <taxon>Kitasatospora</taxon>
    </lineage>
</organism>
<comment type="caution">
    <text evidence="1">The sequence shown here is derived from an EMBL/GenBank/DDBJ whole genome shotgun (WGS) entry which is preliminary data.</text>
</comment>
<sequence>MQLLDELGHILRTLAQREGGVQFTEDLFGGGQRHAAHPVIAPIGPPPVFGPLSVAALCVSAPSGPEEEALASDRAPNQVGPCASWRFSKAAGRMTV</sequence>
<dbReference type="EMBL" id="BAAATR010000026">
    <property type="protein sequence ID" value="GAA2261346.1"/>
    <property type="molecule type" value="Genomic_DNA"/>
</dbReference>
<accession>A0ABP5RGR8</accession>
<gene>
    <name evidence="1" type="ORF">GCM10010430_51970</name>
</gene>
<protein>
    <submittedName>
        <fullName evidence="1">Uncharacterized protein</fullName>
    </submittedName>
</protein>
<name>A0ABP5RGR8_9ACTN</name>
<dbReference type="Proteomes" id="UP001500305">
    <property type="component" value="Unassembled WGS sequence"/>
</dbReference>